<dbReference type="KEGG" id="pchi:PC41400_15650"/>
<dbReference type="Proteomes" id="UP001527202">
    <property type="component" value="Unassembled WGS sequence"/>
</dbReference>
<keyword evidence="1" id="KW-1133">Transmembrane helix</keyword>
<dbReference type="GeneID" id="95376247"/>
<dbReference type="Proteomes" id="UP000288943">
    <property type="component" value="Chromosome"/>
</dbReference>
<dbReference type="OrthoDB" id="2662123at2"/>
<dbReference type="EMBL" id="JAMDMJ010000029">
    <property type="protein sequence ID" value="MCY9598344.1"/>
    <property type="molecule type" value="Genomic_DNA"/>
</dbReference>
<organism evidence="3 4">
    <name type="scientific">Paenibacillus chitinolyticus</name>
    <dbReference type="NCBI Taxonomy" id="79263"/>
    <lineage>
        <taxon>Bacteria</taxon>
        <taxon>Bacillati</taxon>
        <taxon>Bacillota</taxon>
        <taxon>Bacilli</taxon>
        <taxon>Bacillales</taxon>
        <taxon>Paenibacillaceae</taxon>
        <taxon>Paenibacillus</taxon>
    </lineage>
</organism>
<dbReference type="RefSeq" id="WP_042225766.1">
    <property type="nucleotide sequence ID" value="NZ_CP026520.1"/>
</dbReference>
<reference evidence="2 5" key="2">
    <citation type="submission" date="2022-05" db="EMBL/GenBank/DDBJ databases">
        <title>Genome Sequencing of Bee-Associated Microbes.</title>
        <authorList>
            <person name="Dunlap C."/>
        </authorList>
    </citation>
    <scope>NUCLEOTIDE SEQUENCE [LARGE SCALE GENOMIC DNA]</scope>
    <source>
        <strain evidence="2 5">NRRL B-23120</strain>
    </source>
</reference>
<evidence type="ECO:0008006" key="6">
    <source>
        <dbReference type="Google" id="ProtNLM"/>
    </source>
</evidence>
<keyword evidence="1" id="KW-0812">Transmembrane</keyword>
<keyword evidence="5" id="KW-1185">Reference proteome</keyword>
<evidence type="ECO:0000256" key="1">
    <source>
        <dbReference type="SAM" id="Phobius"/>
    </source>
</evidence>
<evidence type="ECO:0000313" key="2">
    <source>
        <dbReference type="EMBL" id="MCY9598344.1"/>
    </source>
</evidence>
<keyword evidence="1" id="KW-0472">Membrane</keyword>
<gene>
    <name evidence="2" type="ORF">M5X16_21590</name>
    <name evidence="3" type="ORF">PC41400_15650</name>
</gene>
<sequence length="72" mass="7964">MDPNIENLVSLATNVGFPVTLCFVLLRYVLQTMGEKLDKLDSSLNKLCGLIKEIDARADRGRGKEDKNGTQP</sequence>
<proteinExistence type="predicted"/>
<name>A0A410WX22_9BACL</name>
<protein>
    <recommendedName>
        <fullName evidence="6">YvrJ family protein</fullName>
    </recommendedName>
</protein>
<evidence type="ECO:0000313" key="5">
    <source>
        <dbReference type="Proteomes" id="UP001527202"/>
    </source>
</evidence>
<reference evidence="3 4" key="1">
    <citation type="submission" date="2018-01" db="EMBL/GenBank/DDBJ databases">
        <title>The whole genome sequencing and assembly of Paenibacillus chitinolyticus KCCM 41400 strain.</title>
        <authorList>
            <person name="Kim J.-Y."/>
            <person name="Park M.-K."/>
            <person name="Lee Y.-J."/>
            <person name="Yi H."/>
            <person name="Bahn Y.-S."/>
            <person name="Kim J.F."/>
            <person name="Lee D.-W."/>
        </authorList>
    </citation>
    <scope>NUCLEOTIDE SEQUENCE [LARGE SCALE GENOMIC DNA]</scope>
    <source>
        <strain evidence="3 4">KCCM 41400</strain>
    </source>
</reference>
<evidence type="ECO:0000313" key="3">
    <source>
        <dbReference type="EMBL" id="QAV19036.1"/>
    </source>
</evidence>
<dbReference type="EMBL" id="CP026520">
    <property type="protein sequence ID" value="QAV19036.1"/>
    <property type="molecule type" value="Genomic_DNA"/>
</dbReference>
<evidence type="ECO:0000313" key="4">
    <source>
        <dbReference type="Proteomes" id="UP000288943"/>
    </source>
</evidence>
<feature type="transmembrane region" description="Helical" evidence="1">
    <location>
        <begin position="12"/>
        <end position="30"/>
    </location>
</feature>
<accession>A0A410WX22</accession>
<dbReference type="AlphaFoldDB" id="A0A410WX22"/>